<feature type="domain" description="Beta-lactamase-related" evidence="2">
    <location>
        <begin position="32"/>
        <end position="331"/>
    </location>
</feature>
<dbReference type="Proteomes" id="UP000183129">
    <property type="component" value="Unassembled WGS sequence"/>
</dbReference>
<dbReference type="Gene3D" id="3.40.710.10">
    <property type="entry name" value="DD-peptidase/beta-lactamase superfamily"/>
    <property type="match status" value="1"/>
</dbReference>
<evidence type="ECO:0000256" key="1">
    <source>
        <dbReference type="SAM" id="SignalP"/>
    </source>
</evidence>
<protein>
    <submittedName>
        <fullName evidence="3">CubicO group peptidase, beta-lactamase class C family</fullName>
    </submittedName>
</protein>
<dbReference type="InterPro" id="IPR001466">
    <property type="entry name" value="Beta-lactam-related"/>
</dbReference>
<dbReference type="EMBL" id="FONS01000006">
    <property type="protein sequence ID" value="SFF22326.1"/>
    <property type="molecule type" value="Genomic_DNA"/>
</dbReference>
<dbReference type="RefSeq" id="WP_081857466.1">
    <property type="nucleotide sequence ID" value="NZ_FONS01000006.1"/>
</dbReference>
<dbReference type="InterPro" id="IPR011990">
    <property type="entry name" value="TPR-like_helical_dom_sf"/>
</dbReference>
<dbReference type="Pfam" id="PF00144">
    <property type="entry name" value="Beta-lactamase"/>
    <property type="match status" value="1"/>
</dbReference>
<dbReference type="InterPro" id="IPR012338">
    <property type="entry name" value="Beta-lactam/transpept-like"/>
</dbReference>
<evidence type="ECO:0000313" key="4">
    <source>
        <dbReference type="Proteomes" id="UP000183129"/>
    </source>
</evidence>
<dbReference type="Gene3D" id="1.25.40.10">
    <property type="entry name" value="Tetratricopeptide repeat domain"/>
    <property type="match status" value="1"/>
</dbReference>
<sequence length="462" mass="52223">MKFRNYLSQASLMLISLSMYAQTPLQLKHIDSLMKTASDRGVFNGTLLVAKQGRIIYHKAWGYANADKTQPLNTAMLFDVGSISKEFNGVSIMLLKERGKVKLDDPVSKYLPDLPNWADKVQLKHLLNYTSGLPNFKAQSDETDNELLDSLKNLKKLKFEPGSAYIYAHANVYLQKRIIEKASGLSYADFVDKYIFKPCGMQQSIMDANLNRPDLAKAFDNDFHSTPYIQLTTGFPRLTPADLYKFITQLEAFKIINKESSDQLAVNFPGGESSLGTTGFKDGKLQWHRHQGSNSNYEALIYTDHVSKISMVMETNNQNFKVDAIKGAILAILQDQPFNIPKKSVYLDIRDKILKDIEQGLSFYRQIKAEGQDKYDFGFEAGDLISTGKYLQRRNRFDDAIRLYSLAVPLCAKKNDLSYAYELTAECYLKKGDNVQAKTWYEKALAADAGNKNAQGMITTLK</sequence>
<feature type="signal peptide" evidence="1">
    <location>
        <begin position="1"/>
        <end position="21"/>
    </location>
</feature>
<evidence type="ECO:0000259" key="2">
    <source>
        <dbReference type="Pfam" id="PF00144"/>
    </source>
</evidence>
<keyword evidence="1" id="KW-0732">Signal</keyword>
<proteinExistence type="predicted"/>
<dbReference type="SUPFAM" id="SSF56601">
    <property type="entry name" value="beta-lactamase/transpeptidase-like"/>
    <property type="match status" value="1"/>
</dbReference>
<dbReference type="SUPFAM" id="SSF48452">
    <property type="entry name" value="TPR-like"/>
    <property type="match status" value="1"/>
</dbReference>
<dbReference type="InterPro" id="IPR050491">
    <property type="entry name" value="AmpC-like"/>
</dbReference>
<evidence type="ECO:0000313" key="3">
    <source>
        <dbReference type="EMBL" id="SFF22326.1"/>
    </source>
</evidence>
<accession>A0A1I2H0J6</accession>
<dbReference type="STRING" id="34086.SAMN04488084_10514"/>
<dbReference type="PANTHER" id="PTHR46825:SF9">
    <property type="entry name" value="BETA-LACTAMASE-RELATED DOMAIN-CONTAINING PROTEIN"/>
    <property type="match status" value="1"/>
</dbReference>
<feature type="chain" id="PRO_5010205787" evidence="1">
    <location>
        <begin position="22"/>
        <end position="462"/>
    </location>
</feature>
<reference evidence="3 4" key="1">
    <citation type="submission" date="2016-10" db="EMBL/GenBank/DDBJ databases">
        <authorList>
            <person name="de Groot N.N."/>
        </authorList>
    </citation>
    <scope>NUCLEOTIDE SEQUENCE [LARGE SCALE GENOMIC DNA]</scope>
    <source>
        <strain evidence="3 4">ATCC 51969</strain>
    </source>
</reference>
<organism evidence="3 4">
    <name type="scientific">Pedobacter antarcticus</name>
    <dbReference type="NCBI Taxonomy" id="34086"/>
    <lineage>
        <taxon>Bacteria</taxon>
        <taxon>Pseudomonadati</taxon>
        <taxon>Bacteroidota</taxon>
        <taxon>Sphingobacteriia</taxon>
        <taxon>Sphingobacteriales</taxon>
        <taxon>Sphingobacteriaceae</taxon>
        <taxon>Pedobacter</taxon>
    </lineage>
</organism>
<gene>
    <name evidence="3" type="ORF">SAMN03003324_02938</name>
</gene>
<name>A0A1I2H0J6_9SPHI</name>
<dbReference type="PANTHER" id="PTHR46825">
    <property type="entry name" value="D-ALANYL-D-ALANINE-CARBOXYPEPTIDASE/ENDOPEPTIDASE AMPH"/>
    <property type="match status" value="1"/>
</dbReference>
<dbReference type="AlphaFoldDB" id="A0A1I2H0J6"/>